<dbReference type="PANTHER" id="PTHR33332">
    <property type="entry name" value="REVERSE TRANSCRIPTASE DOMAIN-CONTAINING PROTEIN"/>
    <property type="match status" value="1"/>
</dbReference>
<evidence type="ECO:0008006" key="3">
    <source>
        <dbReference type="Google" id="ProtNLM"/>
    </source>
</evidence>
<dbReference type="EMBL" id="JAUNZN010000036">
    <property type="protein sequence ID" value="KAK4806714.1"/>
    <property type="molecule type" value="Genomic_DNA"/>
</dbReference>
<comment type="caution">
    <text evidence="1">The sequence shown here is derived from an EMBL/GenBank/DDBJ whole genome shotgun (WGS) entry which is preliminary data.</text>
</comment>
<protein>
    <recommendedName>
        <fullName evidence="3">Rna-directed dna polymerase from mobile element jockey-like</fullName>
    </recommendedName>
</protein>
<evidence type="ECO:0000313" key="2">
    <source>
        <dbReference type="Proteomes" id="UP001333110"/>
    </source>
</evidence>
<name>A0AAN7MJ86_MYCAM</name>
<reference evidence="1 2" key="1">
    <citation type="journal article" date="2023" name="J. Hered.">
        <title>Chromosome-level genome of the wood stork (Mycteria americana) provides insight into avian chromosome evolution.</title>
        <authorList>
            <person name="Flamio R. Jr."/>
            <person name="Ramstad K.M."/>
        </authorList>
    </citation>
    <scope>NUCLEOTIDE SEQUENCE [LARGE SCALE GENOMIC DNA]</scope>
    <source>
        <strain evidence="1">JAX WOST 10</strain>
    </source>
</reference>
<gene>
    <name evidence="1" type="ORF">QYF61_027715</name>
</gene>
<dbReference type="Proteomes" id="UP001333110">
    <property type="component" value="Unassembled WGS sequence"/>
</dbReference>
<dbReference type="AlphaFoldDB" id="A0AAN7MJ86"/>
<sequence length="109" mass="12158">MIPIYKKGMREDPGNYRPVSLTSVPGKLREKIIPGAIERHLKDNAVLRHSQHGITKGSKGFLFDIFINDLDAGIECTISKFADDTKRGGAVDCLKGQEALQRDLNRLDH</sequence>
<keyword evidence="2" id="KW-1185">Reference proteome</keyword>
<organism evidence="1 2">
    <name type="scientific">Mycteria americana</name>
    <name type="common">Wood stork</name>
    <dbReference type="NCBI Taxonomy" id="33587"/>
    <lineage>
        <taxon>Eukaryota</taxon>
        <taxon>Metazoa</taxon>
        <taxon>Chordata</taxon>
        <taxon>Craniata</taxon>
        <taxon>Vertebrata</taxon>
        <taxon>Euteleostomi</taxon>
        <taxon>Archelosauria</taxon>
        <taxon>Archosauria</taxon>
        <taxon>Dinosauria</taxon>
        <taxon>Saurischia</taxon>
        <taxon>Theropoda</taxon>
        <taxon>Coelurosauria</taxon>
        <taxon>Aves</taxon>
        <taxon>Neognathae</taxon>
        <taxon>Neoaves</taxon>
        <taxon>Aequornithes</taxon>
        <taxon>Ciconiiformes</taxon>
        <taxon>Ciconiidae</taxon>
        <taxon>Mycteria</taxon>
    </lineage>
</organism>
<evidence type="ECO:0000313" key="1">
    <source>
        <dbReference type="EMBL" id="KAK4806714.1"/>
    </source>
</evidence>
<proteinExistence type="predicted"/>
<accession>A0AAN7MJ86</accession>